<keyword evidence="2" id="KW-1185">Reference proteome</keyword>
<evidence type="ECO:0000313" key="1">
    <source>
        <dbReference type="EMBL" id="QGZ13229.1"/>
    </source>
</evidence>
<dbReference type="EMBL" id="MN812722">
    <property type="protein sequence ID" value="QGZ13229.1"/>
    <property type="molecule type" value="Genomic_DNA"/>
</dbReference>
<dbReference type="Pfam" id="PF16677">
    <property type="entry name" value="GP3_package"/>
    <property type="match status" value="1"/>
</dbReference>
<dbReference type="GeneID" id="77925307"/>
<name>A0A6B9JB23_9CAUD</name>
<dbReference type="RefSeq" id="YP_010649747.1">
    <property type="nucleotide sequence ID" value="NC_070773.1"/>
</dbReference>
<organism evidence="1 2">
    <name type="scientific">Vibrio phage NF</name>
    <dbReference type="NCBI Taxonomy" id="2686202"/>
    <lineage>
        <taxon>Viruses</taxon>
        <taxon>Duplodnaviria</taxon>
        <taxon>Heunggongvirae</taxon>
        <taxon>Uroviricota</taxon>
        <taxon>Caudoviricetes</taxon>
        <taxon>Enfavirus</taxon>
        <taxon>Enfavirus NF</taxon>
    </lineage>
</organism>
<accession>A0A6B9JB23</accession>
<reference evidence="1" key="1">
    <citation type="submission" date="2019-12" db="EMBL/GenBank/DDBJ databases">
        <title>Isolation and complete genomic sequence of bacteriophage NF: A novel Vibrio alginolyticus phage isolated from the coastal water of Qingdao, China.</title>
        <authorList>
            <person name="Zhang X."/>
        </authorList>
    </citation>
    <scope>NUCLEOTIDE SEQUENCE [LARGE SCALE GENOMIC DNA]</scope>
</reference>
<protein>
    <submittedName>
        <fullName evidence="1">DNA-packaging protein</fullName>
    </submittedName>
</protein>
<evidence type="ECO:0000313" key="2">
    <source>
        <dbReference type="Proteomes" id="UP000435913"/>
    </source>
</evidence>
<dbReference type="Proteomes" id="UP000435913">
    <property type="component" value="Segment"/>
</dbReference>
<dbReference type="KEGG" id="vg:77925307"/>
<proteinExistence type="predicted"/>
<sequence length="170" mass="19673">MSEEETRPIGRPTKYDPKYCEEVIEFFNKEPFEYVEVDIEDEETGETRKSIALDKFNNPIRVPCPLPTKERFAFSIGVHRATLVDWMHRHPEFLDAIKKAEDLQKDILIQNGLIQSYDKTFAIFVAKNVTDMRDKQAIEHSGSVGNVNYDVKSDDPKEAAQEYLEMLKNG</sequence>
<dbReference type="InterPro" id="IPR032066">
    <property type="entry name" value="GP3_package"/>
</dbReference>